<dbReference type="PANTHER" id="PTHR11527">
    <property type="entry name" value="HEAT-SHOCK PROTEIN 20 FAMILY MEMBER"/>
    <property type="match status" value="1"/>
</dbReference>
<evidence type="ECO:0000313" key="4">
    <source>
        <dbReference type="EMBL" id="MVT08725.1"/>
    </source>
</evidence>
<dbReference type="PROSITE" id="PS01031">
    <property type="entry name" value="SHSP"/>
    <property type="match status" value="1"/>
</dbReference>
<dbReference type="SUPFAM" id="SSF49764">
    <property type="entry name" value="HSP20-like chaperones"/>
    <property type="match status" value="1"/>
</dbReference>
<gene>
    <name evidence="4" type="ORF">GO493_10665</name>
</gene>
<organism evidence="4 5">
    <name type="scientific">Chitinophaga tropicalis</name>
    <dbReference type="NCBI Taxonomy" id="2683588"/>
    <lineage>
        <taxon>Bacteria</taxon>
        <taxon>Pseudomonadati</taxon>
        <taxon>Bacteroidota</taxon>
        <taxon>Chitinophagia</taxon>
        <taxon>Chitinophagales</taxon>
        <taxon>Chitinophagaceae</taxon>
        <taxon>Chitinophaga</taxon>
    </lineage>
</organism>
<sequence length="147" mass="16658">MSANLTKATPLLPSLFDDMFKPWKDLFDINGGRSWTSTVPAVNITEEKDVIKLSMAAPGMTKEDFNIDVEDNIITISAEKEEKKESADEKVSRQEYNYSSFSRSFNIPENVVRENISAVYRDGVLKLTLPKKEAGKQENHSKKIEIK</sequence>
<evidence type="ECO:0000256" key="1">
    <source>
        <dbReference type="PROSITE-ProRule" id="PRU00285"/>
    </source>
</evidence>
<reference evidence="4 5" key="1">
    <citation type="submission" date="2019-12" db="EMBL/GenBank/DDBJ databases">
        <title>Chitinophaga sp. strain ysch24 (GDMCC 1.1355), whole genome shotgun sequence.</title>
        <authorList>
            <person name="Zhang X."/>
        </authorList>
    </citation>
    <scope>NUCLEOTIDE SEQUENCE [LARGE SCALE GENOMIC DNA]</scope>
    <source>
        <strain evidence="5">ysch24</strain>
    </source>
</reference>
<keyword evidence="5" id="KW-1185">Reference proteome</keyword>
<comment type="caution">
    <text evidence="4">The sequence shown here is derived from an EMBL/GenBank/DDBJ whole genome shotgun (WGS) entry which is preliminary data.</text>
</comment>
<dbReference type="EMBL" id="WRXN01000004">
    <property type="protein sequence ID" value="MVT08725.1"/>
    <property type="molecule type" value="Genomic_DNA"/>
</dbReference>
<dbReference type="RefSeq" id="WP_157306153.1">
    <property type="nucleotide sequence ID" value="NZ_WRXN01000004.1"/>
</dbReference>
<name>A0A7K1U403_9BACT</name>
<dbReference type="Gene3D" id="2.60.40.790">
    <property type="match status" value="1"/>
</dbReference>
<evidence type="ECO:0000313" key="5">
    <source>
        <dbReference type="Proteomes" id="UP000461730"/>
    </source>
</evidence>
<evidence type="ECO:0000259" key="3">
    <source>
        <dbReference type="PROSITE" id="PS01031"/>
    </source>
</evidence>
<comment type="similarity">
    <text evidence="1 2">Belongs to the small heat shock protein (HSP20) family.</text>
</comment>
<dbReference type="InterPro" id="IPR002068">
    <property type="entry name" value="A-crystallin/Hsp20_dom"/>
</dbReference>
<proteinExistence type="inferred from homology"/>
<dbReference type="InterPro" id="IPR031107">
    <property type="entry name" value="Small_HSP"/>
</dbReference>
<dbReference type="AlphaFoldDB" id="A0A7K1U403"/>
<dbReference type="Proteomes" id="UP000461730">
    <property type="component" value="Unassembled WGS sequence"/>
</dbReference>
<dbReference type="InterPro" id="IPR008978">
    <property type="entry name" value="HSP20-like_chaperone"/>
</dbReference>
<protein>
    <submittedName>
        <fullName evidence="4">Hsp20 family protein</fullName>
    </submittedName>
</protein>
<dbReference type="CDD" id="cd06464">
    <property type="entry name" value="ACD_sHsps-like"/>
    <property type="match status" value="1"/>
</dbReference>
<evidence type="ECO:0000256" key="2">
    <source>
        <dbReference type="RuleBase" id="RU003616"/>
    </source>
</evidence>
<feature type="domain" description="SHSP" evidence="3">
    <location>
        <begin position="33"/>
        <end position="147"/>
    </location>
</feature>
<dbReference type="Pfam" id="PF00011">
    <property type="entry name" value="HSP20"/>
    <property type="match status" value="1"/>
</dbReference>
<accession>A0A7K1U403</accession>